<gene>
    <name evidence="8" type="primary">hisC</name>
    <name evidence="10" type="ORF">H9812_00560</name>
</gene>
<evidence type="ECO:0000256" key="4">
    <source>
        <dbReference type="ARBA" id="ARBA00022576"/>
    </source>
</evidence>
<keyword evidence="6 8" id="KW-0663">Pyridoxal phosphate</keyword>
<reference evidence="10" key="2">
    <citation type="submission" date="2021-04" db="EMBL/GenBank/DDBJ databases">
        <authorList>
            <person name="Gilroy R."/>
        </authorList>
    </citation>
    <scope>NUCLEOTIDE SEQUENCE</scope>
    <source>
        <strain evidence="10">CHK33-5263</strain>
    </source>
</reference>
<dbReference type="PROSITE" id="PS00599">
    <property type="entry name" value="AA_TRANSFER_CLASS_2"/>
    <property type="match status" value="1"/>
</dbReference>
<feature type="modified residue" description="N6-(pyridoxal phosphate)lysine" evidence="8">
    <location>
        <position position="211"/>
    </location>
</feature>
<dbReference type="InterPro" id="IPR005861">
    <property type="entry name" value="HisP_aminotrans"/>
</dbReference>
<comment type="catalytic activity">
    <reaction evidence="7 8">
        <text>L-histidinol phosphate + 2-oxoglutarate = 3-(imidazol-4-yl)-2-oxopropyl phosphate + L-glutamate</text>
        <dbReference type="Rhea" id="RHEA:23744"/>
        <dbReference type="ChEBI" id="CHEBI:16810"/>
        <dbReference type="ChEBI" id="CHEBI:29985"/>
        <dbReference type="ChEBI" id="CHEBI:57766"/>
        <dbReference type="ChEBI" id="CHEBI:57980"/>
        <dbReference type="EC" id="2.6.1.9"/>
    </reaction>
</comment>
<sequence length="353" mass="38754">MDFLSKKARGIVPYTAGEQPKERRYIKLNTNENPYPPSPRVAEVLRTLETEELRRYPRPDAGKLRAAIAAAEGVGAENVFCGNGSDEVLALSFPAFFDGDGAGACFADLTYSFYEVFAAFFGIPTKIVPLRADFTFDLAVMQAADCQGYYIANPNAPTGVGIGRAEMERFVSSVPEKLVILDEAYMDFFGESCVPLTRKYSNVLVVKTFSKSYSLAGIRCGYAVGDAALIDGLARMKDCFNSYPVDMVAEAVCTAAIGDKAYYSEVTARVVSERERVRAALLTMGFTVPESRSNFLFAGRAKVSGGEIYTRLKQAGVLVRYWEKPVLRDFVRITVGTPEENDVLLSQLHTILS</sequence>
<dbReference type="NCBIfam" id="TIGR01141">
    <property type="entry name" value="hisC"/>
    <property type="match status" value="1"/>
</dbReference>
<keyword evidence="5 8" id="KW-0808">Transferase</keyword>
<proteinExistence type="inferred from homology"/>
<keyword evidence="8" id="KW-0368">Histidine biosynthesis</keyword>
<keyword evidence="8" id="KW-0028">Amino-acid biosynthesis</keyword>
<dbReference type="InterPro" id="IPR015424">
    <property type="entry name" value="PyrdxlP-dep_Trfase"/>
</dbReference>
<evidence type="ECO:0000259" key="9">
    <source>
        <dbReference type="Pfam" id="PF00155"/>
    </source>
</evidence>
<protein>
    <recommendedName>
        <fullName evidence="8">Histidinol-phosphate aminotransferase</fullName>
        <ecNumber evidence="8">2.6.1.9</ecNumber>
    </recommendedName>
    <alternativeName>
        <fullName evidence="8">Imidazole acetol-phosphate transaminase</fullName>
    </alternativeName>
</protein>
<dbReference type="InterPro" id="IPR001917">
    <property type="entry name" value="Aminotrans_II_pyridoxalP_BS"/>
</dbReference>
<organism evidence="10 11">
    <name type="scientific">Candidatus Gallimonas intestinigallinarum</name>
    <dbReference type="NCBI Taxonomy" id="2838604"/>
    <lineage>
        <taxon>Bacteria</taxon>
        <taxon>Bacillati</taxon>
        <taxon>Bacillota</taxon>
        <taxon>Clostridia</taxon>
        <taxon>Candidatus Gallimonas</taxon>
    </lineage>
</organism>
<dbReference type="EMBL" id="DXBS01000013">
    <property type="protein sequence ID" value="HIZ23958.1"/>
    <property type="molecule type" value="Genomic_DNA"/>
</dbReference>
<comment type="caution">
    <text evidence="10">The sequence shown here is derived from an EMBL/GenBank/DDBJ whole genome shotgun (WGS) entry which is preliminary data.</text>
</comment>
<dbReference type="InterPro" id="IPR015421">
    <property type="entry name" value="PyrdxlP-dep_Trfase_major"/>
</dbReference>
<evidence type="ECO:0000256" key="7">
    <source>
        <dbReference type="ARBA" id="ARBA00047481"/>
    </source>
</evidence>
<evidence type="ECO:0000256" key="3">
    <source>
        <dbReference type="ARBA" id="ARBA00011738"/>
    </source>
</evidence>
<dbReference type="Gene3D" id="3.40.640.10">
    <property type="entry name" value="Type I PLP-dependent aspartate aminotransferase-like (Major domain)"/>
    <property type="match status" value="1"/>
</dbReference>
<dbReference type="GO" id="GO:0030170">
    <property type="term" value="F:pyridoxal phosphate binding"/>
    <property type="evidence" value="ECO:0007669"/>
    <property type="project" value="InterPro"/>
</dbReference>
<dbReference type="InterPro" id="IPR015422">
    <property type="entry name" value="PyrdxlP-dep_Trfase_small"/>
</dbReference>
<dbReference type="PANTHER" id="PTHR43643:SF3">
    <property type="entry name" value="HISTIDINOL-PHOSPHATE AMINOTRANSFERASE"/>
    <property type="match status" value="1"/>
</dbReference>
<dbReference type="PANTHER" id="PTHR43643">
    <property type="entry name" value="HISTIDINOL-PHOSPHATE AMINOTRANSFERASE 2"/>
    <property type="match status" value="1"/>
</dbReference>
<evidence type="ECO:0000313" key="11">
    <source>
        <dbReference type="Proteomes" id="UP000824044"/>
    </source>
</evidence>
<feature type="domain" description="Aminotransferase class I/classII large" evidence="9">
    <location>
        <begin position="25"/>
        <end position="347"/>
    </location>
</feature>
<dbReference type="InterPro" id="IPR050106">
    <property type="entry name" value="HistidinolP_aminotransfase"/>
</dbReference>
<evidence type="ECO:0000313" key="10">
    <source>
        <dbReference type="EMBL" id="HIZ23958.1"/>
    </source>
</evidence>
<dbReference type="Proteomes" id="UP000824044">
    <property type="component" value="Unassembled WGS sequence"/>
</dbReference>
<dbReference type="AlphaFoldDB" id="A0A9D2DVV9"/>
<dbReference type="CDD" id="cd00609">
    <property type="entry name" value="AAT_like"/>
    <property type="match status" value="1"/>
</dbReference>
<comment type="cofactor">
    <cofactor evidence="1 8">
        <name>pyridoxal 5'-phosphate</name>
        <dbReference type="ChEBI" id="CHEBI:597326"/>
    </cofactor>
</comment>
<reference evidence="10" key="1">
    <citation type="journal article" date="2021" name="PeerJ">
        <title>Extensive microbial diversity within the chicken gut microbiome revealed by metagenomics and culture.</title>
        <authorList>
            <person name="Gilroy R."/>
            <person name="Ravi A."/>
            <person name="Getino M."/>
            <person name="Pursley I."/>
            <person name="Horton D.L."/>
            <person name="Alikhan N.F."/>
            <person name="Baker D."/>
            <person name="Gharbi K."/>
            <person name="Hall N."/>
            <person name="Watson M."/>
            <person name="Adriaenssens E.M."/>
            <person name="Foster-Nyarko E."/>
            <person name="Jarju S."/>
            <person name="Secka A."/>
            <person name="Antonio M."/>
            <person name="Oren A."/>
            <person name="Chaudhuri R.R."/>
            <person name="La Ragione R."/>
            <person name="Hildebrand F."/>
            <person name="Pallen M.J."/>
        </authorList>
    </citation>
    <scope>NUCLEOTIDE SEQUENCE</scope>
    <source>
        <strain evidence="10">CHK33-5263</strain>
    </source>
</reference>
<dbReference type="GO" id="GO:0000105">
    <property type="term" value="P:L-histidine biosynthetic process"/>
    <property type="evidence" value="ECO:0007669"/>
    <property type="project" value="UniProtKB-UniRule"/>
</dbReference>
<name>A0A9D2DVV9_9FIRM</name>
<comment type="similarity">
    <text evidence="8">Belongs to the class-II pyridoxal-phosphate-dependent aminotransferase family. Histidinol-phosphate aminotransferase subfamily.</text>
</comment>
<comment type="subunit">
    <text evidence="3 8">Homodimer.</text>
</comment>
<evidence type="ECO:0000256" key="5">
    <source>
        <dbReference type="ARBA" id="ARBA00022679"/>
    </source>
</evidence>
<dbReference type="HAMAP" id="MF_01023">
    <property type="entry name" value="HisC_aminotrans_2"/>
    <property type="match status" value="1"/>
</dbReference>
<dbReference type="Gene3D" id="3.90.1150.10">
    <property type="entry name" value="Aspartate Aminotransferase, domain 1"/>
    <property type="match status" value="1"/>
</dbReference>
<evidence type="ECO:0000256" key="2">
    <source>
        <dbReference type="ARBA" id="ARBA00005011"/>
    </source>
</evidence>
<comment type="pathway">
    <text evidence="2 8">Amino-acid biosynthesis; L-histidine biosynthesis; L-histidine from 5-phospho-alpha-D-ribose 1-diphosphate: step 7/9.</text>
</comment>
<dbReference type="Pfam" id="PF00155">
    <property type="entry name" value="Aminotran_1_2"/>
    <property type="match status" value="1"/>
</dbReference>
<evidence type="ECO:0000256" key="1">
    <source>
        <dbReference type="ARBA" id="ARBA00001933"/>
    </source>
</evidence>
<dbReference type="InterPro" id="IPR004839">
    <property type="entry name" value="Aminotransferase_I/II_large"/>
</dbReference>
<dbReference type="EC" id="2.6.1.9" evidence="8"/>
<accession>A0A9D2DVV9</accession>
<keyword evidence="4 8" id="KW-0032">Aminotransferase</keyword>
<dbReference type="SUPFAM" id="SSF53383">
    <property type="entry name" value="PLP-dependent transferases"/>
    <property type="match status" value="1"/>
</dbReference>
<evidence type="ECO:0000256" key="6">
    <source>
        <dbReference type="ARBA" id="ARBA00022898"/>
    </source>
</evidence>
<dbReference type="GO" id="GO:0004400">
    <property type="term" value="F:histidinol-phosphate transaminase activity"/>
    <property type="evidence" value="ECO:0007669"/>
    <property type="project" value="UniProtKB-UniRule"/>
</dbReference>
<evidence type="ECO:0000256" key="8">
    <source>
        <dbReference type="HAMAP-Rule" id="MF_01023"/>
    </source>
</evidence>